<dbReference type="InterPro" id="IPR031303">
    <property type="entry name" value="C5_meth_CS"/>
</dbReference>
<evidence type="ECO:0000313" key="7">
    <source>
        <dbReference type="EMBL" id="PRZ12925.1"/>
    </source>
</evidence>
<dbReference type="PANTHER" id="PTHR10629:SF52">
    <property type="entry name" value="DNA (CYTOSINE-5)-METHYLTRANSFERASE 1"/>
    <property type="match status" value="1"/>
</dbReference>
<dbReference type="GO" id="GO:0009307">
    <property type="term" value="P:DNA restriction-modification system"/>
    <property type="evidence" value="ECO:0007669"/>
    <property type="project" value="UniProtKB-KW"/>
</dbReference>
<dbReference type="GO" id="GO:0003886">
    <property type="term" value="F:DNA (cytosine-5-)-methyltransferase activity"/>
    <property type="evidence" value="ECO:0007669"/>
    <property type="project" value="UniProtKB-EC"/>
</dbReference>
<organism evidence="7 8">
    <name type="scientific">Nesterenkonia sandarakina</name>
    <dbReference type="NCBI Taxonomy" id="272918"/>
    <lineage>
        <taxon>Bacteria</taxon>
        <taxon>Bacillati</taxon>
        <taxon>Actinomycetota</taxon>
        <taxon>Actinomycetes</taxon>
        <taxon>Micrococcales</taxon>
        <taxon>Micrococcaceae</taxon>
        <taxon>Nesterenkonia</taxon>
    </lineage>
</organism>
<dbReference type="InterPro" id="IPR001525">
    <property type="entry name" value="C5_MeTfrase"/>
</dbReference>
<dbReference type="PRINTS" id="PR00105">
    <property type="entry name" value="C5METTRFRASE"/>
</dbReference>
<reference evidence="7 8" key="1">
    <citation type="submission" date="2018-03" db="EMBL/GenBank/DDBJ databases">
        <title>Comparative analysis of microorganisms from saline springs in Andes Mountain Range, Colombia.</title>
        <authorList>
            <person name="Rubin E."/>
        </authorList>
    </citation>
    <scope>NUCLEOTIDE SEQUENCE [LARGE SCALE GENOMIC DNA]</scope>
    <source>
        <strain evidence="7 8">CG 35</strain>
    </source>
</reference>
<dbReference type="PANTHER" id="PTHR10629">
    <property type="entry name" value="CYTOSINE-SPECIFIC METHYLTRANSFERASE"/>
    <property type="match status" value="1"/>
</dbReference>
<dbReference type="EMBL" id="PVTY01000017">
    <property type="protein sequence ID" value="PRZ12925.1"/>
    <property type="molecule type" value="Genomic_DNA"/>
</dbReference>
<proteinExistence type="inferred from homology"/>
<evidence type="ECO:0000256" key="6">
    <source>
        <dbReference type="PROSITE-ProRule" id="PRU01016"/>
    </source>
</evidence>
<evidence type="ECO:0000256" key="3">
    <source>
        <dbReference type="ARBA" id="ARBA00022679"/>
    </source>
</evidence>
<evidence type="ECO:0000256" key="5">
    <source>
        <dbReference type="ARBA" id="ARBA00022747"/>
    </source>
</evidence>
<dbReference type="GO" id="GO:0032259">
    <property type="term" value="P:methylation"/>
    <property type="evidence" value="ECO:0007669"/>
    <property type="project" value="UniProtKB-KW"/>
</dbReference>
<dbReference type="PROSITE" id="PS51679">
    <property type="entry name" value="SAM_MT_C5"/>
    <property type="match status" value="1"/>
</dbReference>
<dbReference type="Pfam" id="PF00145">
    <property type="entry name" value="DNA_methylase"/>
    <property type="match status" value="2"/>
</dbReference>
<keyword evidence="4 6" id="KW-0949">S-adenosyl-L-methionine</keyword>
<dbReference type="InterPro" id="IPR018117">
    <property type="entry name" value="C5_DNA_meth_AS"/>
</dbReference>
<dbReference type="InterPro" id="IPR050390">
    <property type="entry name" value="C5-Methyltransferase"/>
</dbReference>
<evidence type="ECO:0000256" key="4">
    <source>
        <dbReference type="ARBA" id="ARBA00022691"/>
    </source>
</evidence>
<keyword evidence="2 6" id="KW-0489">Methyltransferase</keyword>
<dbReference type="GO" id="GO:0003677">
    <property type="term" value="F:DNA binding"/>
    <property type="evidence" value="ECO:0007669"/>
    <property type="project" value="TreeGrafter"/>
</dbReference>
<dbReference type="EC" id="2.1.1.37" evidence="1"/>
<protein>
    <recommendedName>
        <fullName evidence="1">DNA (cytosine-5-)-methyltransferase</fullName>
        <ecNumber evidence="1">2.1.1.37</ecNumber>
    </recommendedName>
</protein>
<dbReference type="PROSITE" id="PS00095">
    <property type="entry name" value="C5_MTASE_2"/>
    <property type="match status" value="1"/>
</dbReference>
<dbReference type="Gene3D" id="3.40.50.150">
    <property type="entry name" value="Vaccinia Virus protein VP39"/>
    <property type="match status" value="1"/>
</dbReference>
<dbReference type="AlphaFoldDB" id="A0A2T0YDL7"/>
<dbReference type="GO" id="GO:0044027">
    <property type="term" value="P:negative regulation of gene expression via chromosomal CpG island methylation"/>
    <property type="evidence" value="ECO:0007669"/>
    <property type="project" value="TreeGrafter"/>
</dbReference>
<keyword evidence="8" id="KW-1185">Reference proteome</keyword>
<comment type="similarity">
    <text evidence="6">Belongs to the class I-like SAM-binding methyltransferase superfamily. C5-methyltransferase family.</text>
</comment>
<dbReference type="REBASE" id="292819">
    <property type="entry name" value="M.Nsa35ORF11727P"/>
</dbReference>
<keyword evidence="5" id="KW-0680">Restriction system</keyword>
<name>A0A2T0YDL7_9MICC</name>
<dbReference type="Proteomes" id="UP000238217">
    <property type="component" value="Unassembled WGS sequence"/>
</dbReference>
<keyword evidence="3 6" id="KW-0808">Transferase</keyword>
<gene>
    <name evidence="7" type="ORF">BCL67_11727</name>
</gene>
<comment type="caution">
    <text evidence="7">The sequence shown here is derived from an EMBL/GenBank/DDBJ whole genome shotgun (WGS) entry which is preliminary data.</text>
</comment>
<feature type="active site" evidence="6">
    <location>
        <position position="114"/>
    </location>
</feature>
<dbReference type="SUPFAM" id="SSF53335">
    <property type="entry name" value="S-adenosyl-L-methionine-dependent methyltransferases"/>
    <property type="match status" value="1"/>
</dbReference>
<evidence type="ECO:0000256" key="1">
    <source>
        <dbReference type="ARBA" id="ARBA00011975"/>
    </source>
</evidence>
<dbReference type="InterPro" id="IPR029063">
    <property type="entry name" value="SAM-dependent_MTases_sf"/>
</dbReference>
<evidence type="ECO:0000313" key="8">
    <source>
        <dbReference type="Proteomes" id="UP000238217"/>
    </source>
</evidence>
<sequence length="432" mass="48461">MPPSVRPSCKPLSQGDTITRMEYFEQEGQSKPIRGVELFAGGGGLLLGSSLAGVEHTAINEWDRWACGTIRENAANNYPLVRDARVVEGDVRGINWDDIPYADEVDVLTGGPPCQPFSLGGIARSADDSRDMFPATTSVIEKLRPRAFVIENVRGLTRSTFTDYFEFIKLRLQHPELRAREGETWVEHYARLQKEHTSVASDLNYRLVTTLVDAADYGVPQRRHRVFMVGFRSDVDADWSFPQAEYSASALLRHQMSGEYWEHHKVKKSDRIPVRAALREEDGTKPWRTVRDALVGMPKPAKGQTAPGWLDHKLQPGARSYPGHTGSPLDEPSKALKAGVHGVPGGENMIRYPDGTVRYYSTREAARIQTFPDRYALHGAWTEAMRQIGNAVPVRLAQTVMSSVVEHLELDRTKRTAAELEQQTRARELMNQ</sequence>
<evidence type="ECO:0000256" key="2">
    <source>
        <dbReference type="ARBA" id="ARBA00022603"/>
    </source>
</evidence>
<accession>A0A2T0YDL7</accession>
<dbReference type="Gene3D" id="3.90.120.10">
    <property type="entry name" value="DNA Methylase, subunit A, domain 2"/>
    <property type="match status" value="1"/>
</dbReference>
<dbReference type="PROSITE" id="PS00094">
    <property type="entry name" value="C5_MTASE_1"/>
    <property type="match status" value="1"/>
</dbReference>